<dbReference type="KEGG" id="vg:5176289"/>
<evidence type="ECO:0000313" key="1">
    <source>
        <dbReference type="EMBL" id="AAR28813.1"/>
    </source>
</evidence>
<keyword evidence="2" id="KW-1185">Reference proteome</keyword>
<protein>
    <submittedName>
        <fullName evidence="1">ORF49</fullName>
    </submittedName>
</protein>
<dbReference type="GeneID" id="5176289"/>
<accession>Q0IL70</accession>
<name>Q0IL70_NPVLS</name>
<sequence length="89" mass="10260">MAVDGIVSDSLCPWLTWVYISYFYLICAKTTMEDDARHGARVVRIEIYFHDPIVGRRWRRRCCVSYEPASTGRVIVSRTRFGVVGSRAN</sequence>
<proteinExistence type="predicted"/>
<dbReference type="RefSeq" id="YP_758346.1">
    <property type="nucleotide sequence ID" value="NC_008348.1"/>
</dbReference>
<reference evidence="1 2" key="1">
    <citation type="journal article" date="2007" name="Virus Genes">
        <title>Genome sequence of Leucania seperata nucleopolyhedrovirus.</title>
        <authorList>
            <person name="Xiao H."/>
            <person name="Qi Y."/>
        </authorList>
    </citation>
    <scope>NUCLEOTIDE SEQUENCE [LARGE SCALE GENOMIC DNA]</scope>
    <source>
        <strain evidence="1 2">AH1</strain>
    </source>
</reference>
<organism evidence="1 2">
    <name type="scientific">Leucania separata nucleopolyhedrovirus</name>
    <name type="common">LsNPV</name>
    <dbReference type="NCBI Taxonomy" id="1307956"/>
    <lineage>
        <taxon>Viruses</taxon>
        <taxon>Viruses incertae sedis</taxon>
        <taxon>Naldaviricetes</taxon>
        <taxon>Lefavirales</taxon>
        <taxon>Baculoviridae</taxon>
        <taxon>Alphabaculovirus</taxon>
        <taxon>Alphabaculovirus leseparatae</taxon>
    </lineage>
</organism>
<organismHost>
    <name type="scientific">Lepidoptera</name>
    <name type="common">moths &amp; butterflies</name>
    <dbReference type="NCBI Taxonomy" id="7088"/>
</organismHost>
<dbReference type="Proteomes" id="UP000201737">
    <property type="component" value="Segment"/>
</dbReference>
<reference evidence="1 2" key="2">
    <citation type="journal article" date="2007" name="Virus Res.">
        <title>P13 of Leucania separata multiple nuclear polyhedrosis virus affected the polyhedra and budded virions yields of AcMNPV.</title>
        <authorList>
            <person name="Du E.Q."/>
            <person name="Yan F."/>
            <person name="Jin W.X."/>
            <person name="Lu N."/>
            <person name="Xiao H.Z."/>
            <person name="Lu S.Y."/>
            <person name="Qi Y.P."/>
        </authorList>
    </citation>
    <scope>NUCLEOTIDE SEQUENCE [LARGE SCALE GENOMIC DNA]</scope>
    <source>
        <strain evidence="1 2">AH1</strain>
    </source>
</reference>
<dbReference type="EMBL" id="AY394490">
    <property type="protein sequence ID" value="AAR28813.1"/>
    <property type="molecule type" value="Genomic_DNA"/>
</dbReference>
<evidence type="ECO:0000313" key="2">
    <source>
        <dbReference type="Proteomes" id="UP000201737"/>
    </source>
</evidence>